<sequence>MQTANQSAQVSQILNQSKNLPEDPKKERVVMWRVFRNEAAALEYSHHILLEPDQRIVGGRSTDSAGDFFWLGVEVADVAAWGNTHAIQLADPFDGTGMK</sequence>
<reference evidence="2" key="1">
    <citation type="submission" date="2009-10" db="EMBL/GenBank/DDBJ databases">
        <title>Diversity of trophic interactions inside an arsenic-rich microbial ecosystem.</title>
        <authorList>
            <person name="Bertin P.N."/>
            <person name="Heinrich-Salmeron A."/>
            <person name="Pelletier E."/>
            <person name="Goulhen-Chollet F."/>
            <person name="Arsene-Ploetze F."/>
            <person name="Gallien S."/>
            <person name="Calteau A."/>
            <person name="Vallenet D."/>
            <person name="Casiot C."/>
            <person name="Chane-Woon-Ming B."/>
            <person name="Giloteaux L."/>
            <person name="Barakat M."/>
            <person name="Bonnefoy V."/>
            <person name="Bruneel O."/>
            <person name="Chandler M."/>
            <person name="Cleiss J."/>
            <person name="Duran R."/>
            <person name="Elbaz-Poulichet F."/>
            <person name="Fonknechten N."/>
            <person name="Lauga B."/>
            <person name="Mornico D."/>
            <person name="Ortet P."/>
            <person name="Schaeffer C."/>
            <person name="Siguier P."/>
            <person name="Alexander Thil Smith A."/>
            <person name="Van Dorsselaer A."/>
            <person name="Weissenbach J."/>
            <person name="Medigue C."/>
            <person name="Le Paslier D."/>
        </authorList>
    </citation>
    <scope>NUCLEOTIDE SEQUENCE</scope>
</reference>
<comment type="caution">
    <text evidence="2">The sequence shown here is derived from an EMBL/GenBank/DDBJ whole genome shotgun (WGS) entry which is preliminary data.</text>
</comment>
<protein>
    <submittedName>
        <fullName evidence="2">Uncharacterized protein</fullName>
    </submittedName>
</protein>
<dbReference type="EMBL" id="CABR01000106">
    <property type="protein sequence ID" value="CBI10789.1"/>
    <property type="molecule type" value="Genomic_DNA"/>
</dbReference>
<feature type="region of interest" description="Disordered" evidence="1">
    <location>
        <begin position="1"/>
        <end position="21"/>
    </location>
</feature>
<feature type="compositionally biased region" description="Polar residues" evidence="1">
    <location>
        <begin position="1"/>
        <end position="19"/>
    </location>
</feature>
<evidence type="ECO:0000256" key="1">
    <source>
        <dbReference type="SAM" id="MobiDB-lite"/>
    </source>
</evidence>
<accession>E6QU67</accession>
<name>E6QU67_9ZZZZ</name>
<proteinExistence type="predicted"/>
<evidence type="ECO:0000313" key="2">
    <source>
        <dbReference type="EMBL" id="CBI10789.1"/>
    </source>
</evidence>
<organism evidence="2">
    <name type="scientific">mine drainage metagenome</name>
    <dbReference type="NCBI Taxonomy" id="410659"/>
    <lineage>
        <taxon>unclassified sequences</taxon>
        <taxon>metagenomes</taxon>
        <taxon>ecological metagenomes</taxon>
    </lineage>
</organism>
<dbReference type="AlphaFoldDB" id="E6QU67"/>
<gene>
    <name evidence="2" type="ORF">CARN7_1586</name>
</gene>